<evidence type="ECO:0000313" key="3">
    <source>
        <dbReference type="EMBL" id="SES40112.1"/>
    </source>
</evidence>
<evidence type="ECO:0000256" key="2">
    <source>
        <dbReference type="SAM" id="Phobius"/>
    </source>
</evidence>
<dbReference type="AlphaFoldDB" id="A0A1H9X1P1"/>
<evidence type="ECO:0000313" key="4">
    <source>
        <dbReference type="Proteomes" id="UP000199051"/>
    </source>
</evidence>
<dbReference type="STRING" id="155974.SAMN04487818_112157"/>
<keyword evidence="2" id="KW-1133">Transmembrane helix</keyword>
<feature type="transmembrane region" description="Helical" evidence="2">
    <location>
        <begin position="94"/>
        <end position="112"/>
    </location>
</feature>
<keyword evidence="4" id="KW-1185">Reference proteome</keyword>
<gene>
    <name evidence="3" type="ORF">SAMN04487818_112157</name>
</gene>
<reference evidence="4" key="1">
    <citation type="submission" date="2016-10" db="EMBL/GenBank/DDBJ databases">
        <authorList>
            <person name="Varghese N."/>
            <person name="Submissions S."/>
        </authorList>
    </citation>
    <scope>NUCLEOTIDE SEQUENCE [LARGE SCALE GENOMIC DNA]</scope>
    <source>
        <strain evidence="4">DSM 44260</strain>
    </source>
</reference>
<dbReference type="EMBL" id="FOGI01000012">
    <property type="protein sequence ID" value="SES40112.1"/>
    <property type="molecule type" value="Genomic_DNA"/>
</dbReference>
<feature type="compositionally biased region" description="Polar residues" evidence="1">
    <location>
        <begin position="1"/>
        <end position="12"/>
    </location>
</feature>
<protein>
    <submittedName>
        <fullName evidence="3">Thiosulfate dehydrogenase [quinone] large subunit</fullName>
    </submittedName>
</protein>
<feature type="region of interest" description="Disordered" evidence="1">
    <location>
        <begin position="1"/>
        <end position="23"/>
    </location>
</feature>
<dbReference type="Proteomes" id="UP000199051">
    <property type="component" value="Unassembled WGS sequence"/>
</dbReference>
<organism evidence="3 4">
    <name type="scientific">Actinokineospora terrae</name>
    <dbReference type="NCBI Taxonomy" id="155974"/>
    <lineage>
        <taxon>Bacteria</taxon>
        <taxon>Bacillati</taxon>
        <taxon>Actinomycetota</taxon>
        <taxon>Actinomycetes</taxon>
        <taxon>Pseudonocardiales</taxon>
        <taxon>Pseudonocardiaceae</taxon>
        <taxon>Actinokineospora</taxon>
    </lineage>
</organism>
<feature type="transmembrane region" description="Helical" evidence="2">
    <location>
        <begin position="158"/>
        <end position="179"/>
    </location>
</feature>
<dbReference type="RefSeq" id="WP_425426355.1">
    <property type="nucleotide sequence ID" value="NZ_FOGI01000012.1"/>
</dbReference>
<feature type="transmembrane region" description="Helical" evidence="2">
    <location>
        <begin position="30"/>
        <end position="47"/>
    </location>
</feature>
<keyword evidence="2" id="KW-0472">Membrane</keyword>
<evidence type="ECO:0000256" key="1">
    <source>
        <dbReference type="SAM" id="MobiDB-lite"/>
    </source>
</evidence>
<accession>A0A1H9X1P1</accession>
<sequence>MSTVSHTGTPSPTGIDAGAGHSRRTAARPASAATRLVMAGVFLWAFLDKAFGWGYATPSGKGWFDGGSPTRGFLGGLDHGPFAGALRSWAGNPIADWLFMLGLLGIGLALLLGIGLRVAAVSGAVMMGLMWVAEWPLARHTDHGGLTRSTNPLLDYHVVYAVVLVLLAVLAAGDTWGLGRRWSAVSLVRSNPWLR</sequence>
<name>A0A1H9X1P1_9PSEU</name>
<feature type="transmembrane region" description="Helical" evidence="2">
    <location>
        <begin position="119"/>
        <end position="138"/>
    </location>
</feature>
<keyword evidence="2" id="KW-0812">Transmembrane</keyword>
<proteinExistence type="predicted"/>